<evidence type="ECO:0000256" key="8">
    <source>
        <dbReference type="PROSITE-ProRule" id="PRU00283"/>
    </source>
</evidence>
<dbReference type="InterPro" id="IPR027417">
    <property type="entry name" value="P-loop_NTPase"/>
</dbReference>
<keyword evidence="3" id="KW-0547">Nucleotide-binding</keyword>
<dbReference type="InterPro" id="IPR001752">
    <property type="entry name" value="Kinesin_motor_dom"/>
</dbReference>
<keyword evidence="11" id="KW-1185">Reference proteome</keyword>
<dbReference type="GO" id="GO:0005524">
    <property type="term" value="F:ATP binding"/>
    <property type="evidence" value="ECO:0007669"/>
    <property type="project" value="UniProtKB-KW"/>
</dbReference>
<keyword evidence="7" id="KW-0963">Cytoplasm</keyword>
<comment type="similarity">
    <text evidence="8">Belongs to the TRAFAC class myosin-kinesin ATPase superfamily. Kinesin family.</text>
</comment>
<evidence type="ECO:0000256" key="3">
    <source>
        <dbReference type="ARBA" id="ARBA00022741"/>
    </source>
</evidence>
<evidence type="ECO:0000313" key="11">
    <source>
        <dbReference type="Proteomes" id="UP000054047"/>
    </source>
</evidence>
<protein>
    <recommendedName>
        <fullName evidence="9">Kinesin motor domain-containing protein</fullName>
    </recommendedName>
</protein>
<dbReference type="PANTHER" id="PTHR47968">
    <property type="entry name" value="CENTROMERE PROTEIN E"/>
    <property type="match status" value="1"/>
</dbReference>
<evidence type="ECO:0000256" key="2">
    <source>
        <dbReference type="ARBA" id="ARBA00022701"/>
    </source>
</evidence>
<proteinExistence type="inferred from homology"/>
<keyword evidence="5" id="KW-0175">Coiled coil</keyword>
<name>A0A0C2H232_9BILA</name>
<dbReference type="EMBL" id="KN726562">
    <property type="protein sequence ID" value="KIH67810.1"/>
    <property type="molecule type" value="Genomic_DNA"/>
</dbReference>
<keyword evidence="6" id="KW-0505">Motor protein</keyword>
<sequence>MFQNRGLRLKEGAAINRSLLALGNVINSLSSSGNARTCMIAHVTAASGHYEETYNTLVYAARAKNITNKNFQASTTSNNVEQTFRIVLALLIDATQGIS</sequence>
<comment type="caution">
    <text evidence="8">Lacks conserved residue(s) required for the propagation of feature annotation.</text>
</comment>
<accession>A0A0C2H232</accession>
<dbReference type="OrthoDB" id="3176171at2759"/>
<dbReference type="AlphaFoldDB" id="A0A0C2H232"/>
<dbReference type="InterPro" id="IPR036961">
    <property type="entry name" value="Kinesin_motor_dom_sf"/>
</dbReference>
<keyword evidence="4" id="KW-0067">ATP-binding</keyword>
<evidence type="ECO:0000313" key="10">
    <source>
        <dbReference type="EMBL" id="KIH67810.1"/>
    </source>
</evidence>
<comment type="subcellular location">
    <subcellularLocation>
        <location evidence="1">Cytoplasm</location>
        <location evidence="1">Cytoskeleton</location>
    </subcellularLocation>
</comment>
<evidence type="ECO:0000256" key="6">
    <source>
        <dbReference type="ARBA" id="ARBA00023175"/>
    </source>
</evidence>
<dbReference type="SUPFAM" id="SSF52540">
    <property type="entry name" value="P-loop containing nucleoside triphosphate hydrolases"/>
    <property type="match status" value="1"/>
</dbReference>
<dbReference type="Gene3D" id="3.40.850.10">
    <property type="entry name" value="Kinesin motor domain"/>
    <property type="match status" value="1"/>
</dbReference>
<dbReference type="GO" id="GO:0008017">
    <property type="term" value="F:microtubule binding"/>
    <property type="evidence" value="ECO:0007669"/>
    <property type="project" value="InterPro"/>
</dbReference>
<dbReference type="GO" id="GO:0005874">
    <property type="term" value="C:microtubule"/>
    <property type="evidence" value="ECO:0007669"/>
    <property type="project" value="UniProtKB-KW"/>
</dbReference>
<reference evidence="10 11" key="1">
    <citation type="submission" date="2013-12" db="EMBL/GenBank/DDBJ databases">
        <title>Draft genome of the parsitic nematode Ancylostoma duodenale.</title>
        <authorList>
            <person name="Mitreva M."/>
        </authorList>
    </citation>
    <scope>NUCLEOTIDE SEQUENCE [LARGE SCALE GENOMIC DNA]</scope>
    <source>
        <strain evidence="10 11">Zhejiang</strain>
    </source>
</reference>
<evidence type="ECO:0000256" key="1">
    <source>
        <dbReference type="ARBA" id="ARBA00004245"/>
    </source>
</evidence>
<evidence type="ECO:0000256" key="4">
    <source>
        <dbReference type="ARBA" id="ARBA00022840"/>
    </source>
</evidence>
<evidence type="ECO:0000259" key="9">
    <source>
        <dbReference type="PROSITE" id="PS50067"/>
    </source>
</evidence>
<evidence type="ECO:0000256" key="5">
    <source>
        <dbReference type="ARBA" id="ARBA00023054"/>
    </source>
</evidence>
<keyword evidence="7" id="KW-0206">Cytoskeleton</keyword>
<keyword evidence="2" id="KW-0493">Microtubule</keyword>
<organism evidence="10 11">
    <name type="scientific">Ancylostoma duodenale</name>
    <dbReference type="NCBI Taxonomy" id="51022"/>
    <lineage>
        <taxon>Eukaryota</taxon>
        <taxon>Metazoa</taxon>
        <taxon>Ecdysozoa</taxon>
        <taxon>Nematoda</taxon>
        <taxon>Chromadorea</taxon>
        <taxon>Rhabditida</taxon>
        <taxon>Rhabditina</taxon>
        <taxon>Rhabditomorpha</taxon>
        <taxon>Strongyloidea</taxon>
        <taxon>Ancylostomatidae</taxon>
        <taxon>Ancylostomatinae</taxon>
        <taxon>Ancylostoma</taxon>
    </lineage>
</organism>
<dbReference type="Pfam" id="PF00225">
    <property type="entry name" value="Kinesin"/>
    <property type="match status" value="1"/>
</dbReference>
<dbReference type="PANTHER" id="PTHR47968:SF13">
    <property type="entry name" value="KINESIN-LIKE PROTEIN KIF19 ISOFORM X1"/>
    <property type="match status" value="1"/>
</dbReference>
<gene>
    <name evidence="10" type="ORF">ANCDUO_01855</name>
</gene>
<dbReference type="InterPro" id="IPR027640">
    <property type="entry name" value="Kinesin-like_fam"/>
</dbReference>
<dbReference type="GO" id="GO:0007018">
    <property type="term" value="P:microtubule-based movement"/>
    <property type="evidence" value="ECO:0007669"/>
    <property type="project" value="InterPro"/>
</dbReference>
<evidence type="ECO:0000256" key="7">
    <source>
        <dbReference type="ARBA" id="ARBA00023212"/>
    </source>
</evidence>
<dbReference type="Proteomes" id="UP000054047">
    <property type="component" value="Unassembled WGS sequence"/>
</dbReference>
<dbReference type="PROSITE" id="PS50067">
    <property type="entry name" value="KINESIN_MOTOR_2"/>
    <property type="match status" value="1"/>
</dbReference>
<feature type="domain" description="Kinesin motor" evidence="9">
    <location>
        <begin position="32"/>
        <end position="66"/>
    </location>
</feature>
<dbReference type="GO" id="GO:0003777">
    <property type="term" value="F:microtubule motor activity"/>
    <property type="evidence" value="ECO:0007669"/>
    <property type="project" value="InterPro"/>
</dbReference>